<organism evidence="1">
    <name type="scientific">bioreactor metagenome</name>
    <dbReference type="NCBI Taxonomy" id="1076179"/>
    <lineage>
        <taxon>unclassified sequences</taxon>
        <taxon>metagenomes</taxon>
        <taxon>ecological metagenomes</taxon>
    </lineage>
</organism>
<protein>
    <submittedName>
        <fullName evidence="1">Uncharacterized protein</fullName>
    </submittedName>
</protein>
<name>A0A644XT86_9ZZZZ</name>
<dbReference type="AlphaFoldDB" id="A0A644XT86"/>
<accession>A0A644XT86</accession>
<reference evidence="1" key="1">
    <citation type="submission" date="2019-08" db="EMBL/GenBank/DDBJ databases">
        <authorList>
            <person name="Kucharzyk K."/>
            <person name="Murdoch R.W."/>
            <person name="Higgins S."/>
            <person name="Loffler F."/>
        </authorList>
    </citation>
    <scope>NUCLEOTIDE SEQUENCE</scope>
</reference>
<evidence type="ECO:0000313" key="1">
    <source>
        <dbReference type="EMBL" id="MPM19426.1"/>
    </source>
</evidence>
<comment type="caution">
    <text evidence="1">The sequence shown here is derived from an EMBL/GenBank/DDBJ whole genome shotgun (WGS) entry which is preliminary data.</text>
</comment>
<dbReference type="EMBL" id="VSSQ01003174">
    <property type="protein sequence ID" value="MPM19426.1"/>
    <property type="molecule type" value="Genomic_DNA"/>
</dbReference>
<sequence>MAHKVPLGHGVGQDIRHSLDDPVAVFKAVNVVIGLEIVNIQIEHAAGGLLPEGLAELVLDERVAGHGGQWIELRSVADLDFNGLVEEVFNRDDAAVFPLLGHGDKVIYGGIRSGHSQPTGGVYRRFIIHAEEVPAHDGGNALSGIQVVSVKPAHQGVEPVSGHHALHDTLPRDAEALGSLAAFEHFVSLRDGDGLVDGGRADAEISDVDIREVIAVNVIFPRVLLHHHAHHLGRNRAGNGSGTLDEVTLSVLNADVDEGLQLARSFNALGN</sequence>
<gene>
    <name evidence="1" type="ORF">SDC9_65850</name>
</gene>
<proteinExistence type="predicted"/>